<evidence type="ECO:0000256" key="5">
    <source>
        <dbReference type="ARBA" id="ARBA00022679"/>
    </source>
</evidence>
<evidence type="ECO:0000259" key="10">
    <source>
        <dbReference type="Pfam" id="PF02911"/>
    </source>
</evidence>
<dbReference type="SUPFAM" id="SSF53328">
    <property type="entry name" value="Formyltransferase"/>
    <property type="match status" value="1"/>
</dbReference>
<dbReference type="NCBIfam" id="TIGR00460">
    <property type="entry name" value="fmt"/>
    <property type="match status" value="1"/>
</dbReference>
<dbReference type="HAMAP" id="MF_00182">
    <property type="entry name" value="Formyl_trans"/>
    <property type="match status" value="1"/>
</dbReference>
<dbReference type="PANTHER" id="PTHR11138:SF5">
    <property type="entry name" value="METHIONYL-TRNA FORMYLTRANSFERASE, MITOCHONDRIAL"/>
    <property type="match status" value="1"/>
</dbReference>
<evidence type="ECO:0000256" key="1">
    <source>
        <dbReference type="ARBA" id="ARBA00002606"/>
    </source>
</evidence>
<dbReference type="FunFam" id="3.40.50.170:FF:000003">
    <property type="entry name" value="Methionyl-tRNA formyltransferase"/>
    <property type="match status" value="1"/>
</dbReference>
<dbReference type="InterPro" id="IPR044135">
    <property type="entry name" value="Met-tRNA-FMT_C"/>
</dbReference>
<comment type="function">
    <text evidence="1 8">Attaches a formyl group to the free amino group of methionyl-tRNA(fMet). The formyl group appears to play a dual role in the initiator identity of N-formylmethionyl-tRNA by promoting its recognition by IF2 and preventing the misappropriation of this tRNA by the elongation apparatus.</text>
</comment>
<dbReference type="Proteomes" id="UP000325606">
    <property type="component" value="Chromosome"/>
</dbReference>
<dbReference type="Gene3D" id="3.10.25.10">
    <property type="entry name" value="Formyl transferase, C-terminal domain"/>
    <property type="match status" value="1"/>
</dbReference>
<dbReference type="EMBL" id="CP044222">
    <property type="protein sequence ID" value="QEW05019.1"/>
    <property type="molecule type" value="Genomic_DNA"/>
</dbReference>
<dbReference type="GO" id="GO:0004479">
    <property type="term" value="F:methionyl-tRNA formyltransferase activity"/>
    <property type="evidence" value="ECO:0007669"/>
    <property type="project" value="UniProtKB-UniRule"/>
</dbReference>
<dbReference type="CDD" id="cd08704">
    <property type="entry name" value="Met_tRNA_FMT_C"/>
    <property type="match status" value="1"/>
</dbReference>
<comment type="similarity">
    <text evidence="2 8">Belongs to the Fmt family.</text>
</comment>
<dbReference type="InterPro" id="IPR011034">
    <property type="entry name" value="Formyl_transferase-like_C_sf"/>
</dbReference>
<comment type="catalytic activity">
    <reaction evidence="7 8">
        <text>L-methionyl-tRNA(fMet) + (6R)-10-formyltetrahydrofolate = N-formyl-L-methionyl-tRNA(fMet) + (6S)-5,6,7,8-tetrahydrofolate + H(+)</text>
        <dbReference type="Rhea" id="RHEA:24380"/>
        <dbReference type="Rhea" id="RHEA-COMP:9952"/>
        <dbReference type="Rhea" id="RHEA-COMP:9953"/>
        <dbReference type="ChEBI" id="CHEBI:15378"/>
        <dbReference type="ChEBI" id="CHEBI:57453"/>
        <dbReference type="ChEBI" id="CHEBI:78530"/>
        <dbReference type="ChEBI" id="CHEBI:78844"/>
        <dbReference type="ChEBI" id="CHEBI:195366"/>
        <dbReference type="EC" id="2.1.2.9"/>
    </reaction>
</comment>
<evidence type="ECO:0000313" key="11">
    <source>
        <dbReference type="EMBL" id="QEW05019.1"/>
    </source>
</evidence>
<dbReference type="InterPro" id="IPR041711">
    <property type="entry name" value="Met-tRNA-FMT_N"/>
</dbReference>
<dbReference type="RefSeq" id="WP_151053085.1">
    <property type="nucleotide sequence ID" value="NZ_CP044222.1"/>
</dbReference>
<keyword evidence="6 8" id="KW-0648">Protein biosynthesis</keyword>
<feature type="binding site" evidence="8">
    <location>
        <begin position="113"/>
        <end position="116"/>
    </location>
    <ligand>
        <name>(6S)-5,6,7,8-tetrahydrofolate</name>
        <dbReference type="ChEBI" id="CHEBI:57453"/>
    </ligand>
</feature>
<dbReference type="SUPFAM" id="SSF50486">
    <property type="entry name" value="FMT C-terminal domain-like"/>
    <property type="match status" value="1"/>
</dbReference>
<dbReference type="PROSITE" id="PS00373">
    <property type="entry name" value="GART"/>
    <property type="match status" value="1"/>
</dbReference>
<dbReference type="InterPro" id="IPR036477">
    <property type="entry name" value="Formyl_transf_N_sf"/>
</dbReference>
<protein>
    <recommendedName>
        <fullName evidence="4 8">Methionyl-tRNA formyltransferase</fullName>
        <ecNumber evidence="3 8">2.1.2.9</ecNumber>
    </recommendedName>
</protein>
<evidence type="ECO:0000256" key="4">
    <source>
        <dbReference type="ARBA" id="ARBA00016014"/>
    </source>
</evidence>
<evidence type="ECO:0000259" key="9">
    <source>
        <dbReference type="Pfam" id="PF00551"/>
    </source>
</evidence>
<evidence type="ECO:0000313" key="12">
    <source>
        <dbReference type="Proteomes" id="UP000325606"/>
    </source>
</evidence>
<proteinExistence type="inferred from homology"/>
<feature type="domain" description="Formyl transferase N-terminal" evidence="9">
    <location>
        <begin position="6"/>
        <end position="182"/>
    </location>
</feature>
<dbReference type="AlphaFoldDB" id="A0A5J6L8Q7"/>
<reference evidence="11 12" key="1">
    <citation type="submission" date="2019-09" db="EMBL/GenBank/DDBJ databases">
        <title>Nitrincola iocasae sp. nov., a bacterium isolated from the sediment collected at a cold seep field in South China Sea.</title>
        <authorList>
            <person name="Zhang H."/>
            <person name="Wang H."/>
            <person name="Li C."/>
        </authorList>
    </citation>
    <scope>NUCLEOTIDE SEQUENCE [LARGE SCALE GENOMIC DNA]</scope>
    <source>
        <strain evidence="11 12">KXZD1103</strain>
    </source>
</reference>
<dbReference type="GO" id="GO:0005829">
    <property type="term" value="C:cytosol"/>
    <property type="evidence" value="ECO:0007669"/>
    <property type="project" value="TreeGrafter"/>
</dbReference>
<evidence type="ECO:0000256" key="3">
    <source>
        <dbReference type="ARBA" id="ARBA00012261"/>
    </source>
</evidence>
<dbReference type="PANTHER" id="PTHR11138">
    <property type="entry name" value="METHIONYL-TRNA FORMYLTRANSFERASE"/>
    <property type="match status" value="1"/>
</dbReference>
<dbReference type="Pfam" id="PF02911">
    <property type="entry name" value="Formyl_trans_C"/>
    <property type="match status" value="1"/>
</dbReference>
<organism evidence="11 12">
    <name type="scientific">Nitrincola iocasae</name>
    <dbReference type="NCBI Taxonomy" id="2614693"/>
    <lineage>
        <taxon>Bacteria</taxon>
        <taxon>Pseudomonadati</taxon>
        <taxon>Pseudomonadota</taxon>
        <taxon>Gammaproteobacteria</taxon>
        <taxon>Oceanospirillales</taxon>
        <taxon>Oceanospirillaceae</taxon>
        <taxon>Nitrincola</taxon>
    </lineage>
</organism>
<dbReference type="InterPro" id="IPR001555">
    <property type="entry name" value="GART_AS"/>
</dbReference>
<dbReference type="InterPro" id="IPR005793">
    <property type="entry name" value="Formyl_trans_C"/>
</dbReference>
<dbReference type="EC" id="2.1.2.9" evidence="3 8"/>
<dbReference type="Pfam" id="PF00551">
    <property type="entry name" value="Formyl_trans_N"/>
    <property type="match status" value="1"/>
</dbReference>
<dbReference type="KEGG" id="nik:F5I99_00055"/>
<accession>A0A5J6L8Q7</accession>
<sequence>MNSPLRIVFAGTPEFAASSLAALLEQSHQIIAVYTQPDRPAGRGRKLVQSPVKQLALQHNLPVYQPLNFKSDQAIDELAALHPDLMIVAAYGLLLPQAVLNLPRLGCINVHASLLPRWRGAAPIHRALLAGDSQTGITIMQMDAGLDTGAMLYKRSTNILPGETAGSLHDRLAALGAETLIDSLVALIQGQLKPEKQDDSQACYAAKLVKEEGRIDWSLPAEQLAVQIRGLNPWPVAFCRLEDETLRIWQAEADASEKTTTSPGTLTAIQRDGLVVATGQGLLKLTHIQLPGKRAQPVSALLNGQHPFTVGMRFS</sequence>
<dbReference type="Gene3D" id="3.40.50.170">
    <property type="entry name" value="Formyl transferase, N-terminal domain"/>
    <property type="match status" value="1"/>
</dbReference>
<evidence type="ECO:0000256" key="8">
    <source>
        <dbReference type="HAMAP-Rule" id="MF_00182"/>
    </source>
</evidence>
<dbReference type="InterPro" id="IPR037022">
    <property type="entry name" value="Formyl_trans_C_sf"/>
</dbReference>
<dbReference type="CDD" id="cd08646">
    <property type="entry name" value="FMT_core_Met-tRNA-FMT_N"/>
    <property type="match status" value="1"/>
</dbReference>
<dbReference type="InterPro" id="IPR002376">
    <property type="entry name" value="Formyl_transf_N"/>
</dbReference>
<feature type="domain" description="Formyl transferase C-terminal" evidence="10">
    <location>
        <begin position="207"/>
        <end position="305"/>
    </location>
</feature>
<dbReference type="InterPro" id="IPR005794">
    <property type="entry name" value="Fmt"/>
</dbReference>
<evidence type="ECO:0000256" key="2">
    <source>
        <dbReference type="ARBA" id="ARBA00010699"/>
    </source>
</evidence>
<name>A0A5J6L8Q7_9GAMM</name>
<gene>
    <name evidence="8" type="primary">fmt</name>
    <name evidence="11" type="ORF">F5I99_00055</name>
</gene>
<evidence type="ECO:0000256" key="6">
    <source>
        <dbReference type="ARBA" id="ARBA00022917"/>
    </source>
</evidence>
<evidence type="ECO:0000256" key="7">
    <source>
        <dbReference type="ARBA" id="ARBA00048558"/>
    </source>
</evidence>
<keyword evidence="5 8" id="KW-0808">Transferase</keyword>
<keyword evidence="12" id="KW-1185">Reference proteome</keyword>